<dbReference type="Proteomes" id="UP000294480">
    <property type="component" value="Unassembled WGS sequence"/>
</dbReference>
<organism evidence="2 3">
    <name type="scientific">Hydromonas duriensis</name>
    <dbReference type="NCBI Taxonomy" id="1527608"/>
    <lineage>
        <taxon>Bacteria</taxon>
        <taxon>Pseudomonadati</taxon>
        <taxon>Pseudomonadota</taxon>
        <taxon>Betaproteobacteria</taxon>
        <taxon>Burkholderiales</taxon>
        <taxon>Burkholderiaceae</taxon>
        <taxon>Hydromonas</taxon>
    </lineage>
</organism>
<dbReference type="AlphaFoldDB" id="A0A4R6Y7J1"/>
<keyword evidence="1" id="KW-0472">Membrane</keyword>
<dbReference type="EMBL" id="SNZE01000011">
    <property type="protein sequence ID" value="TDR31302.1"/>
    <property type="molecule type" value="Genomic_DNA"/>
</dbReference>
<dbReference type="RefSeq" id="WP_133620345.1">
    <property type="nucleotide sequence ID" value="NZ_SNZE01000011.1"/>
</dbReference>
<comment type="caution">
    <text evidence="2">The sequence shown here is derived from an EMBL/GenBank/DDBJ whole genome shotgun (WGS) entry which is preliminary data.</text>
</comment>
<sequence>MSTVNTPKRWKSMLVTFAVVFPTVELLNRGILPLLGDIPFLLHDVLAVASMCIVLTFALPWAMRLTHRWLVS</sequence>
<feature type="transmembrane region" description="Helical" evidence="1">
    <location>
        <begin position="45"/>
        <end position="63"/>
    </location>
</feature>
<evidence type="ECO:0000313" key="2">
    <source>
        <dbReference type="EMBL" id="TDR31302.1"/>
    </source>
</evidence>
<evidence type="ECO:0000313" key="3">
    <source>
        <dbReference type="Proteomes" id="UP000294480"/>
    </source>
</evidence>
<keyword evidence="3" id="KW-1185">Reference proteome</keyword>
<gene>
    <name evidence="2" type="ORF">DFR44_11166</name>
</gene>
<evidence type="ECO:0000256" key="1">
    <source>
        <dbReference type="SAM" id="Phobius"/>
    </source>
</evidence>
<keyword evidence="1" id="KW-1133">Transmembrane helix</keyword>
<dbReference type="OrthoDB" id="1494254at2"/>
<proteinExistence type="predicted"/>
<reference evidence="2 3" key="1">
    <citation type="submission" date="2019-03" db="EMBL/GenBank/DDBJ databases">
        <title>Genomic Encyclopedia of Type Strains, Phase IV (KMG-IV): sequencing the most valuable type-strain genomes for metagenomic binning, comparative biology and taxonomic classification.</title>
        <authorList>
            <person name="Goeker M."/>
        </authorList>
    </citation>
    <scope>NUCLEOTIDE SEQUENCE [LARGE SCALE GENOMIC DNA]</scope>
    <source>
        <strain evidence="2 3">DSM 102852</strain>
    </source>
</reference>
<protein>
    <submittedName>
        <fullName evidence="2">Uncharacterized protein</fullName>
    </submittedName>
</protein>
<name>A0A4R6Y7J1_9BURK</name>
<keyword evidence="1" id="KW-0812">Transmembrane</keyword>
<accession>A0A4R6Y7J1</accession>